<name>A0A2S7KBI6_9PROT</name>
<proteinExistence type="predicted"/>
<dbReference type="Proteomes" id="UP000239504">
    <property type="component" value="Unassembled WGS sequence"/>
</dbReference>
<sequence length="117" mass="13646">MDIKIRRAYDCVTSSDGYRVLVDRIWPRGLSKKELRIDCWMKDLAPSTPLRKWYGHDPKKWKQFKKRYFGELADHPDLIDELIALGQKSVITLVFAAKDQEHSNAAALRDYLIQNPA</sequence>
<comment type="caution">
    <text evidence="1">The sequence shown here is derived from an EMBL/GenBank/DDBJ whole genome shotgun (WGS) entry which is preliminary data.</text>
</comment>
<reference evidence="1 2" key="1">
    <citation type="submission" date="2017-12" db="EMBL/GenBank/DDBJ databases">
        <authorList>
            <person name="Hurst M.R.H."/>
        </authorList>
    </citation>
    <scope>NUCLEOTIDE SEQUENCE [LARGE SCALE GENOMIC DNA]</scope>
    <source>
        <strain evidence="1 2">SY-3-19</strain>
    </source>
</reference>
<dbReference type="EMBL" id="PJCH01000001">
    <property type="protein sequence ID" value="PQA89789.1"/>
    <property type="molecule type" value="Genomic_DNA"/>
</dbReference>
<dbReference type="RefSeq" id="WP_104828492.1">
    <property type="nucleotide sequence ID" value="NZ_PJCH01000001.1"/>
</dbReference>
<protein>
    <recommendedName>
        <fullName evidence="3">DUF488 domain-containing protein</fullName>
    </recommendedName>
</protein>
<dbReference type="Pfam" id="PF22752">
    <property type="entry name" value="DUF488-N3i"/>
    <property type="match status" value="1"/>
</dbReference>
<accession>A0A2S7KBI6</accession>
<gene>
    <name evidence="1" type="ORF">CW354_02260</name>
</gene>
<dbReference type="InterPro" id="IPR052552">
    <property type="entry name" value="YeaO-like"/>
</dbReference>
<dbReference type="AlphaFoldDB" id="A0A2S7KBI6"/>
<dbReference type="OrthoDB" id="9790745at2"/>
<evidence type="ECO:0000313" key="1">
    <source>
        <dbReference type="EMBL" id="PQA89789.1"/>
    </source>
</evidence>
<dbReference type="PANTHER" id="PTHR36849:SF1">
    <property type="entry name" value="CYTOPLASMIC PROTEIN"/>
    <property type="match status" value="1"/>
</dbReference>
<evidence type="ECO:0000313" key="2">
    <source>
        <dbReference type="Proteomes" id="UP000239504"/>
    </source>
</evidence>
<organism evidence="1 2">
    <name type="scientific">Hyphococcus luteus</name>
    <dbReference type="NCBI Taxonomy" id="2058213"/>
    <lineage>
        <taxon>Bacteria</taxon>
        <taxon>Pseudomonadati</taxon>
        <taxon>Pseudomonadota</taxon>
        <taxon>Alphaproteobacteria</taxon>
        <taxon>Parvularculales</taxon>
        <taxon>Parvularculaceae</taxon>
        <taxon>Hyphococcus</taxon>
    </lineage>
</organism>
<evidence type="ECO:0008006" key="3">
    <source>
        <dbReference type="Google" id="ProtNLM"/>
    </source>
</evidence>
<keyword evidence="2" id="KW-1185">Reference proteome</keyword>
<dbReference type="PANTHER" id="PTHR36849">
    <property type="entry name" value="CYTOPLASMIC PROTEIN-RELATED"/>
    <property type="match status" value="1"/>
</dbReference>